<evidence type="ECO:0000256" key="2">
    <source>
        <dbReference type="ARBA" id="ARBA00022840"/>
    </source>
</evidence>
<name>A0A1S0U7G9_LOALO</name>
<evidence type="ECO:0000256" key="3">
    <source>
        <dbReference type="ARBA" id="ARBA00023123"/>
    </source>
</evidence>
<dbReference type="InterPro" id="IPR036961">
    <property type="entry name" value="Kinesin_motor_dom_sf"/>
</dbReference>
<dbReference type="KEGG" id="loa:LOAG_02192"/>
<dbReference type="EMBL" id="JH712146">
    <property type="protein sequence ID" value="EFO26292.1"/>
    <property type="molecule type" value="Genomic_DNA"/>
</dbReference>
<dbReference type="InterPro" id="IPR001609">
    <property type="entry name" value="Myosin_head_motor_dom-like"/>
</dbReference>
<evidence type="ECO:0000256" key="5">
    <source>
        <dbReference type="PROSITE-ProRule" id="PRU00782"/>
    </source>
</evidence>
<dbReference type="PANTHER" id="PTHR46049:SF10">
    <property type="entry name" value="MYOSIN VIIA"/>
    <property type="match status" value="1"/>
</dbReference>
<dbReference type="GO" id="GO:0003779">
    <property type="term" value="F:actin binding"/>
    <property type="evidence" value="ECO:0007669"/>
    <property type="project" value="UniProtKB-KW"/>
</dbReference>
<comment type="similarity">
    <text evidence="5">Belongs to the TRAFAC class myosin-kinesin ATPase superfamily. Myosin family.</text>
</comment>
<dbReference type="Pfam" id="PF00063">
    <property type="entry name" value="Myosin_head"/>
    <property type="match status" value="1"/>
</dbReference>
<sequence>MVQFSKGDFLWLEPITKSRLICPIGARILEIKDDKFRVIDDFAQEHWLPIDRPYRMMHATSVQGVEDMISLGDLHEAALLRNLFVRYSNKLIYTYVGSILIAVNPNMPLPIYSIEQIRLYRNRRIGELPPHIFAIANSAYCNMKSSNRDQCILISGESGSGKTESAKLIIQFLATVSGQHSWIEQQVLEASPIMEAFGNAKTMRNDNSSRFGRNINLCFTCNGAIESVKFEHYLLEKSRVVSQALDERNYHIFYCLLAGLTASEKQELSLSNASDFYYLNQGGALEVEGRDDAADLVEIRSSMKVLMFKDSEIWSIFKILAAILHAGNIKYIATSINGMEAAEIRDTVEIGRIANLLSMDKQSLMNALTSRSLMIGMERVVSYLNAEQTLNVRDVFVKAIYHRLFLRIVEKINEAMNG</sequence>
<feature type="binding site" evidence="5">
    <location>
        <begin position="156"/>
        <end position="163"/>
    </location>
    <ligand>
        <name>ATP</name>
        <dbReference type="ChEBI" id="CHEBI:30616"/>
    </ligand>
</feature>
<evidence type="ECO:0000256" key="4">
    <source>
        <dbReference type="ARBA" id="ARBA00023175"/>
    </source>
</evidence>
<dbReference type="InParanoid" id="A0A1S0U7G9"/>
<dbReference type="OMA" id="MEATEIK"/>
<protein>
    <submittedName>
        <fullName evidence="7">Myosin VIIa</fullName>
    </submittedName>
</protein>
<keyword evidence="1 5" id="KW-0547">Nucleotide-binding</keyword>
<dbReference type="GeneID" id="9939576"/>
<keyword evidence="5" id="KW-0009">Actin-binding</keyword>
<comment type="caution">
    <text evidence="5">Lacks conserved residue(s) required for the propagation of feature annotation.</text>
</comment>
<dbReference type="RefSeq" id="XP_003137778.1">
    <property type="nucleotide sequence ID" value="XM_003137730.1"/>
</dbReference>
<evidence type="ECO:0000259" key="6">
    <source>
        <dbReference type="PROSITE" id="PS51456"/>
    </source>
</evidence>
<reference evidence="7" key="1">
    <citation type="submission" date="2012-04" db="EMBL/GenBank/DDBJ databases">
        <title>The Genome Sequence of Loa loa.</title>
        <authorList>
            <consortium name="The Broad Institute Genome Sequencing Platform"/>
            <consortium name="Broad Institute Genome Sequencing Center for Infectious Disease"/>
            <person name="Nutman T.B."/>
            <person name="Fink D.L."/>
            <person name="Russ C."/>
            <person name="Young S."/>
            <person name="Zeng Q."/>
            <person name="Gargeya S."/>
            <person name="Alvarado L."/>
            <person name="Berlin A."/>
            <person name="Chapman S.B."/>
            <person name="Chen Z."/>
            <person name="Freedman E."/>
            <person name="Gellesch M."/>
            <person name="Goldberg J."/>
            <person name="Griggs A."/>
            <person name="Gujja S."/>
            <person name="Heilman E.R."/>
            <person name="Heiman D."/>
            <person name="Howarth C."/>
            <person name="Mehta T."/>
            <person name="Neiman D."/>
            <person name="Pearson M."/>
            <person name="Roberts A."/>
            <person name="Saif S."/>
            <person name="Shea T."/>
            <person name="Shenoy N."/>
            <person name="Sisk P."/>
            <person name="Stolte C."/>
            <person name="Sykes S."/>
            <person name="White J."/>
            <person name="Yandava C."/>
            <person name="Haas B."/>
            <person name="Henn M.R."/>
            <person name="Nusbaum C."/>
            <person name="Birren B."/>
        </authorList>
    </citation>
    <scope>NUCLEOTIDE SEQUENCE [LARGE SCALE GENOMIC DNA]</scope>
</reference>
<proteinExistence type="inferred from homology"/>
<dbReference type="GO" id="GO:0016459">
    <property type="term" value="C:myosin complex"/>
    <property type="evidence" value="ECO:0007669"/>
    <property type="project" value="UniProtKB-KW"/>
</dbReference>
<dbReference type="Gene3D" id="3.40.850.10">
    <property type="entry name" value="Kinesin motor domain"/>
    <property type="match status" value="1"/>
</dbReference>
<dbReference type="PRINTS" id="PR00193">
    <property type="entry name" value="MYOSINHEAVY"/>
</dbReference>
<dbReference type="SUPFAM" id="SSF52540">
    <property type="entry name" value="P-loop containing nucleoside triphosphate hydrolases"/>
    <property type="match status" value="1"/>
</dbReference>
<dbReference type="Pfam" id="PF24123">
    <property type="entry name" value="Myosin_VII_N"/>
    <property type="match status" value="1"/>
</dbReference>
<evidence type="ECO:0000313" key="7">
    <source>
        <dbReference type="EMBL" id="EFO26292.1"/>
    </source>
</evidence>
<dbReference type="AlphaFoldDB" id="A0A1S0U7G9"/>
<dbReference type="OrthoDB" id="6108017at2759"/>
<dbReference type="InterPro" id="IPR027417">
    <property type="entry name" value="P-loop_NTPase"/>
</dbReference>
<dbReference type="GO" id="GO:0003774">
    <property type="term" value="F:cytoskeletal motor activity"/>
    <property type="evidence" value="ECO:0007669"/>
    <property type="project" value="UniProtKB-UniRule"/>
</dbReference>
<dbReference type="InterPro" id="IPR051724">
    <property type="entry name" value="Actin_motor_Myosin"/>
</dbReference>
<gene>
    <name evidence="7" type="ORF">LOAG_02192</name>
</gene>
<dbReference type="InterPro" id="IPR057130">
    <property type="entry name" value="Myosin_VII_N"/>
</dbReference>
<dbReference type="PANTHER" id="PTHR46049">
    <property type="entry name" value="AGAP003327-PA"/>
    <property type="match status" value="1"/>
</dbReference>
<accession>A0A1S0U7G9</accession>
<dbReference type="GO" id="GO:0005524">
    <property type="term" value="F:ATP binding"/>
    <property type="evidence" value="ECO:0007669"/>
    <property type="project" value="UniProtKB-UniRule"/>
</dbReference>
<dbReference type="SMART" id="SM00242">
    <property type="entry name" value="MYSc"/>
    <property type="match status" value="1"/>
</dbReference>
<evidence type="ECO:0000256" key="1">
    <source>
        <dbReference type="ARBA" id="ARBA00022741"/>
    </source>
</evidence>
<keyword evidence="3 5" id="KW-0518">Myosin</keyword>
<dbReference type="PROSITE" id="PS51456">
    <property type="entry name" value="MYOSIN_MOTOR"/>
    <property type="match status" value="1"/>
</dbReference>
<organism evidence="7">
    <name type="scientific">Loa loa</name>
    <name type="common">Eye worm</name>
    <name type="synonym">Filaria loa</name>
    <dbReference type="NCBI Taxonomy" id="7209"/>
    <lineage>
        <taxon>Eukaryota</taxon>
        <taxon>Metazoa</taxon>
        <taxon>Ecdysozoa</taxon>
        <taxon>Nematoda</taxon>
        <taxon>Chromadorea</taxon>
        <taxon>Rhabditida</taxon>
        <taxon>Spirurina</taxon>
        <taxon>Spiruromorpha</taxon>
        <taxon>Filarioidea</taxon>
        <taxon>Onchocercidae</taxon>
        <taxon>Loa</taxon>
    </lineage>
</organism>
<feature type="domain" description="Myosin motor" evidence="6">
    <location>
        <begin position="63"/>
        <end position="418"/>
    </location>
</feature>
<dbReference type="Gene3D" id="1.20.120.720">
    <property type="entry name" value="Myosin VI head, motor domain, U50 subdomain"/>
    <property type="match status" value="1"/>
</dbReference>
<dbReference type="CTD" id="9939576"/>
<keyword evidence="2 5" id="KW-0067">ATP-binding</keyword>
<keyword evidence="4 5" id="KW-0505">Motor protein</keyword>